<dbReference type="SUPFAM" id="SSF51419">
    <property type="entry name" value="PLP-binding barrel"/>
    <property type="match status" value="1"/>
</dbReference>
<accession>A0A7C8BRX5</accession>
<dbReference type="GO" id="GO:0030170">
    <property type="term" value="F:pyridoxal phosphate binding"/>
    <property type="evidence" value="ECO:0007669"/>
    <property type="project" value="UniProtKB-UniRule"/>
</dbReference>
<dbReference type="RefSeq" id="WP_158035900.1">
    <property type="nucleotide sequence ID" value="NZ_BAAAZV010000003.1"/>
</dbReference>
<dbReference type="InterPro" id="IPR011078">
    <property type="entry name" value="PyrdxlP_homeostasis"/>
</dbReference>
<evidence type="ECO:0000256" key="1">
    <source>
        <dbReference type="ARBA" id="ARBA00022898"/>
    </source>
</evidence>
<dbReference type="PANTHER" id="PTHR10146:SF14">
    <property type="entry name" value="PYRIDOXAL PHOSPHATE HOMEOSTASIS PROTEIN"/>
    <property type="match status" value="1"/>
</dbReference>
<evidence type="ECO:0000313" key="7">
    <source>
        <dbReference type="EMBL" id="KAB1632978.1"/>
    </source>
</evidence>
<dbReference type="HAMAP" id="MF_02087">
    <property type="entry name" value="PLP_homeostasis"/>
    <property type="match status" value="1"/>
</dbReference>
<organism evidence="7 8">
    <name type="scientific">Pseudoclavibacter caeni</name>
    <dbReference type="NCBI Taxonomy" id="908846"/>
    <lineage>
        <taxon>Bacteria</taxon>
        <taxon>Bacillati</taxon>
        <taxon>Actinomycetota</taxon>
        <taxon>Actinomycetes</taxon>
        <taxon>Micrococcales</taxon>
        <taxon>Microbacteriaceae</taxon>
        <taxon>Pseudoclavibacter</taxon>
    </lineage>
</organism>
<dbReference type="InterPro" id="IPR029066">
    <property type="entry name" value="PLP-binding_barrel"/>
</dbReference>
<comment type="similarity">
    <text evidence="2 4">Belongs to the pyridoxal phosphate-binding protein YggS/PROSC family.</text>
</comment>
<reference evidence="7 8" key="1">
    <citation type="submission" date="2019-09" db="EMBL/GenBank/DDBJ databases">
        <title>Phylogeny of genus Pseudoclavibacter and closely related genus.</title>
        <authorList>
            <person name="Li Y."/>
        </authorList>
    </citation>
    <scope>NUCLEOTIDE SEQUENCE [LARGE SCALE GENOMIC DNA]</scope>
    <source>
        <strain evidence="7 8">JCM 16921</strain>
    </source>
</reference>
<protein>
    <recommendedName>
        <fullName evidence="2">Pyridoxal phosphate homeostasis protein</fullName>
        <shortName evidence="2">PLP homeostasis protein</shortName>
    </recommendedName>
</protein>
<evidence type="ECO:0000256" key="2">
    <source>
        <dbReference type="HAMAP-Rule" id="MF_02087"/>
    </source>
</evidence>
<comment type="cofactor">
    <cofactor evidence="3">
        <name>pyridoxal 5'-phosphate</name>
        <dbReference type="ChEBI" id="CHEBI:597326"/>
    </cofactor>
</comment>
<evidence type="ECO:0000256" key="4">
    <source>
        <dbReference type="RuleBase" id="RU004514"/>
    </source>
</evidence>
<feature type="domain" description="Alanine racemase N-terminal" evidence="6">
    <location>
        <begin position="32"/>
        <end position="239"/>
    </location>
</feature>
<dbReference type="NCBIfam" id="TIGR00044">
    <property type="entry name" value="YggS family pyridoxal phosphate-dependent enzyme"/>
    <property type="match status" value="1"/>
</dbReference>
<dbReference type="EMBL" id="WBKA01000002">
    <property type="protein sequence ID" value="KAB1632978.1"/>
    <property type="molecule type" value="Genomic_DNA"/>
</dbReference>
<keyword evidence="8" id="KW-1185">Reference proteome</keyword>
<dbReference type="PANTHER" id="PTHR10146">
    <property type="entry name" value="PROLINE SYNTHETASE CO-TRANSCRIBED BACTERIAL HOMOLOG PROTEIN"/>
    <property type="match status" value="1"/>
</dbReference>
<comment type="caution">
    <text evidence="7">The sequence shown here is derived from an EMBL/GenBank/DDBJ whole genome shotgun (WGS) entry which is preliminary data.</text>
</comment>
<sequence length="244" mass="25721">MTGAGERGGAEVPPLDDHRPGATTRRLVAYRAALAEEIARAGRSVADVHLIAVTKYHSAALAAELVAAGQLDLGENTLQGLRGKLAEPGLEAVRWHFLGRLQRNKATAVARVATCIHSIDRPELVDHLDRVELDRPVDAFVQVSLDGDPTRGGVAVAGLEPLAERVAASRHLRLRGIMAVAPVGADADAAFARVRELAEVVRGVDPAATAISAGMSSDWRAAVRHGATHLRIGTAITGVPETHR</sequence>
<evidence type="ECO:0000256" key="3">
    <source>
        <dbReference type="PIRSR" id="PIRSR004848-1"/>
    </source>
</evidence>
<evidence type="ECO:0000256" key="5">
    <source>
        <dbReference type="SAM" id="MobiDB-lite"/>
    </source>
</evidence>
<keyword evidence="1 2" id="KW-0663">Pyridoxal phosphate</keyword>
<evidence type="ECO:0000313" key="8">
    <source>
        <dbReference type="Proteomes" id="UP000481339"/>
    </source>
</evidence>
<dbReference type="PIRSF" id="PIRSF004848">
    <property type="entry name" value="YBL036c_PLPDEIII"/>
    <property type="match status" value="1"/>
</dbReference>
<dbReference type="InterPro" id="IPR001608">
    <property type="entry name" value="Ala_racemase_N"/>
</dbReference>
<proteinExistence type="inferred from homology"/>
<gene>
    <name evidence="7" type="ORF">F8O02_03750</name>
</gene>
<comment type="function">
    <text evidence="2">Pyridoxal 5'-phosphate (PLP)-binding protein, which is involved in PLP homeostasis.</text>
</comment>
<evidence type="ECO:0000259" key="6">
    <source>
        <dbReference type="Pfam" id="PF01168"/>
    </source>
</evidence>
<dbReference type="AlphaFoldDB" id="A0A7C8BRX5"/>
<feature type="modified residue" description="N6-(pyridoxal phosphate)lysine" evidence="2 3">
    <location>
        <position position="55"/>
    </location>
</feature>
<name>A0A7C8BRX5_9MICO</name>
<feature type="region of interest" description="Disordered" evidence="5">
    <location>
        <begin position="1"/>
        <end position="21"/>
    </location>
</feature>
<dbReference type="Pfam" id="PF01168">
    <property type="entry name" value="Ala_racemase_N"/>
    <property type="match status" value="1"/>
</dbReference>
<dbReference type="Gene3D" id="3.20.20.10">
    <property type="entry name" value="Alanine racemase"/>
    <property type="match status" value="1"/>
</dbReference>
<dbReference type="Proteomes" id="UP000481339">
    <property type="component" value="Unassembled WGS sequence"/>
</dbReference>
<dbReference type="OrthoDB" id="9804072at2"/>